<evidence type="ECO:0000259" key="2">
    <source>
        <dbReference type="PROSITE" id="PS51857"/>
    </source>
</evidence>
<comment type="caution">
    <text evidence="3">The sequence shown here is derived from an EMBL/GenBank/DDBJ whole genome shotgun (WGS) entry which is preliminary data.</text>
</comment>
<dbReference type="EMBL" id="JBIAXI010000017">
    <property type="protein sequence ID" value="MFF4776293.1"/>
    <property type="molecule type" value="Genomic_DNA"/>
</dbReference>
<dbReference type="Proteomes" id="UP001602119">
    <property type="component" value="Unassembled WGS sequence"/>
</dbReference>
<feature type="compositionally biased region" description="Polar residues" evidence="1">
    <location>
        <begin position="85"/>
        <end position="98"/>
    </location>
</feature>
<protein>
    <submittedName>
        <fullName evidence="3">Cold-shock protein</fullName>
    </submittedName>
</protein>
<organism evidence="3 4">
    <name type="scientific">Microtetraspora fusca</name>
    <dbReference type="NCBI Taxonomy" id="1997"/>
    <lineage>
        <taxon>Bacteria</taxon>
        <taxon>Bacillati</taxon>
        <taxon>Actinomycetota</taxon>
        <taxon>Actinomycetes</taxon>
        <taxon>Streptosporangiales</taxon>
        <taxon>Streptosporangiaceae</taxon>
        <taxon>Microtetraspora</taxon>
    </lineage>
</organism>
<name>A0ABW6VBB3_MICFU</name>
<dbReference type="InterPro" id="IPR002059">
    <property type="entry name" value="CSP_DNA-bd"/>
</dbReference>
<dbReference type="Gene3D" id="2.40.50.140">
    <property type="entry name" value="Nucleic acid-binding proteins"/>
    <property type="match status" value="1"/>
</dbReference>
<dbReference type="SUPFAM" id="SSF50249">
    <property type="entry name" value="Nucleic acid-binding proteins"/>
    <property type="match status" value="1"/>
</dbReference>
<gene>
    <name evidence="3" type="ORF">ACFY05_25870</name>
</gene>
<feature type="region of interest" description="Disordered" evidence="1">
    <location>
        <begin position="78"/>
        <end position="106"/>
    </location>
</feature>
<dbReference type="PROSITE" id="PS51857">
    <property type="entry name" value="CSD_2"/>
    <property type="match status" value="1"/>
</dbReference>
<dbReference type="Pfam" id="PF00313">
    <property type="entry name" value="CSD"/>
    <property type="match status" value="1"/>
</dbReference>
<accession>A0ABW6VBB3</accession>
<evidence type="ECO:0000313" key="3">
    <source>
        <dbReference type="EMBL" id="MFF4776293.1"/>
    </source>
</evidence>
<reference evidence="3 4" key="1">
    <citation type="submission" date="2024-10" db="EMBL/GenBank/DDBJ databases">
        <title>The Natural Products Discovery Center: Release of the First 8490 Sequenced Strains for Exploring Actinobacteria Biosynthetic Diversity.</title>
        <authorList>
            <person name="Kalkreuter E."/>
            <person name="Kautsar S.A."/>
            <person name="Yang D."/>
            <person name="Bader C.D."/>
            <person name="Teijaro C.N."/>
            <person name="Fluegel L."/>
            <person name="Davis C.M."/>
            <person name="Simpson J.R."/>
            <person name="Lauterbach L."/>
            <person name="Steele A.D."/>
            <person name="Gui C."/>
            <person name="Meng S."/>
            <person name="Li G."/>
            <person name="Viehrig K."/>
            <person name="Ye F."/>
            <person name="Su P."/>
            <person name="Kiefer A.F."/>
            <person name="Nichols A."/>
            <person name="Cepeda A.J."/>
            <person name="Yan W."/>
            <person name="Fan B."/>
            <person name="Jiang Y."/>
            <person name="Adhikari A."/>
            <person name="Zheng C.-J."/>
            <person name="Schuster L."/>
            <person name="Cowan T.M."/>
            <person name="Smanski M.J."/>
            <person name="Chevrette M.G."/>
            <person name="De Carvalho L.P.S."/>
            <person name="Shen B."/>
        </authorList>
    </citation>
    <scope>NUCLEOTIDE SEQUENCE [LARGE SCALE GENOMIC DNA]</scope>
    <source>
        <strain evidence="3 4">NPDC001281</strain>
    </source>
</reference>
<sequence>MTRGMVVFWNDVEGWGVLRSPDIPSDVFAHFSMISQPGGGYRALSPGESVLFTWEARRQDDYSFCAIEIFREGAVTISGPERSDVSQPDSRSAYSSEIQIERDSDH</sequence>
<dbReference type="RefSeq" id="WP_084464223.1">
    <property type="nucleotide sequence ID" value="NZ_BBYK01000050.1"/>
</dbReference>
<dbReference type="InterPro" id="IPR012340">
    <property type="entry name" value="NA-bd_OB-fold"/>
</dbReference>
<feature type="domain" description="CSD" evidence="2">
    <location>
        <begin position="1"/>
        <end position="71"/>
    </location>
</feature>
<proteinExistence type="predicted"/>
<keyword evidence="4" id="KW-1185">Reference proteome</keyword>
<evidence type="ECO:0000313" key="4">
    <source>
        <dbReference type="Proteomes" id="UP001602119"/>
    </source>
</evidence>
<evidence type="ECO:0000256" key="1">
    <source>
        <dbReference type="SAM" id="MobiDB-lite"/>
    </source>
</evidence>